<evidence type="ECO:0000256" key="1">
    <source>
        <dbReference type="ARBA" id="ARBA00022741"/>
    </source>
</evidence>
<dbReference type="Gene3D" id="2.40.100.10">
    <property type="entry name" value="Cyclophilin-like"/>
    <property type="match status" value="1"/>
</dbReference>
<proteinExistence type="predicted"/>
<reference evidence="5 6" key="1">
    <citation type="submission" date="2019-05" db="EMBL/GenBank/DDBJ databases">
        <authorList>
            <person name="Farhan Ul Haque M."/>
        </authorList>
    </citation>
    <scope>NUCLEOTIDE SEQUENCE [LARGE SCALE GENOMIC DNA]</scope>
    <source>
        <strain evidence="5">2</strain>
    </source>
</reference>
<evidence type="ECO:0000256" key="2">
    <source>
        <dbReference type="ARBA" id="ARBA00022801"/>
    </source>
</evidence>
<keyword evidence="6" id="KW-1185">Reference proteome</keyword>
<dbReference type="RefSeq" id="WP_174513552.1">
    <property type="nucleotide sequence ID" value="NZ_CABFMQ020000109.1"/>
</dbReference>
<keyword evidence="3" id="KW-0067">ATP-binding</keyword>
<dbReference type="InterPro" id="IPR003833">
    <property type="entry name" value="CT_C_D"/>
</dbReference>
<sequence length="255" mass="27761">MLKETPAATAPRYLVAGESALVVEFGQCIDASIHECVLALDEAIAAAQLGGVLETVPTYRSLMIHFDPKRTSTRALAEAIARLDAVSAPRKRKRRWRVPVCYDPPFAEDLGEVSQILALTADEIIALHSSALYRVYMYGFAPGFTFLGGLPDALAISRRAAPRPPAPPGSLLIAGGQALVASIAMPTGWYQIGRTPLKIFDPRREPMFLIDVGDDIRFERIDVMRFAELSLAADDGSPIAHCDEDEEDPQVATDR</sequence>
<protein>
    <submittedName>
        <fullName evidence="5">Allophanate hydrolase</fullName>
    </submittedName>
</protein>
<feature type="domain" description="Carboxyltransferase" evidence="4">
    <location>
        <begin position="11"/>
        <end position="210"/>
    </location>
</feature>
<dbReference type="Pfam" id="PF02682">
    <property type="entry name" value="CT_C_D"/>
    <property type="match status" value="1"/>
</dbReference>
<gene>
    <name evidence="5" type="ORF">MPC4_50156</name>
</gene>
<dbReference type="GO" id="GO:0016787">
    <property type="term" value="F:hydrolase activity"/>
    <property type="evidence" value="ECO:0007669"/>
    <property type="project" value="UniProtKB-KW"/>
</dbReference>
<dbReference type="SUPFAM" id="SSF50891">
    <property type="entry name" value="Cyclophilin-like"/>
    <property type="match status" value="1"/>
</dbReference>
<dbReference type="GO" id="GO:0005524">
    <property type="term" value="F:ATP binding"/>
    <property type="evidence" value="ECO:0007669"/>
    <property type="project" value="UniProtKB-KW"/>
</dbReference>
<keyword evidence="1" id="KW-0547">Nucleotide-binding</keyword>
<evidence type="ECO:0000313" key="6">
    <source>
        <dbReference type="Proteomes" id="UP000485880"/>
    </source>
</evidence>
<dbReference type="PANTHER" id="PTHR34698:SF2">
    <property type="entry name" value="5-OXOPROLINASE SUBUNIT B"/>
    <property type="match status" value="1"/>
</dbReference>
<keyword evidence="2 5" id="KW-0378">Hydrolase</keyword>
<evidence type="ECO:0000313" key="5">
    <source>
        <dbReference type="EMBL" id="VTZ51848.1"/>
    </source>
</evidence>
<name>A0A8B6MCJ5_METTU</name>
<evidence type="ECO:0000259" key="4">
    <source>
        <dbReference type="SMART" id="SM00796"/>
    </source>
</evidence>
<comment type="caution">
    <text evidence="5">The sequence shown here is derived from an EMBL/GenBank/DDBJ whole genome shotgun (WGS) entry which is preliminary data.</text>
</comment>
<dbReference type="SUPFAM" id="SSF160467">
    <property type="entry name" value="PH0987 N-terminal domain-like"/>
    <property type="match status" value="1"/>
</dbReference>
<dbReference type="AlphaFoldDB" id="A0A8B6MCJ5"/>
<dbReference type="InterPro" id="IPR010016">
    <property type="entry name" value="PxpB"/>
</dbReference>
<dbReference type="Proteomes" id="UP000485880">
    <property type="component" value="Unassembled WGS sequence"/>
</dbReference>
<dbReference type="EMBL" id="CABFMQ020000109">
    <property type="protein sequence ID" value="VTZ51848.1"/>
    <property type="molecule type" value="Genomic_DNA"/>
</dbReference>
<dbReference type="InterPro" id="IPR029000">
    <property type="entry name" value="Cyclophilin-like_dom_sf"/>
</dbReference>
<dbReference type="PANTHER" id="PTHR34698">
    <property type="entry name" value="5-OXOPROLINASE SUBUNIT B"/>
    <property type="match status" value="1"/>
</dbReference>
<dbReference type="Gene3D" id="3.30.1360.40">
    <property type="match status" value="1"/>
</dbReference>
<accession>A0A8B6MCJ5</accession>
<dbReference type="SMART" id="SM00796">
    <property type="entry name" value="AHS1"/>
    <property type="match status" value="1"/>
</dbReference>
<evidence type="ECO:0000256" key="3">
    <source>
        <dbReference type="ARBA" id="ARBA00022840"/>
    </source>
</evidence>
<organism evidence="5 6">
    <name type="scientific">Methylocella tundrae</name>
    <dbReference type="NCBI Taxonomy" id="227605"/>
    <lineage>
        <taxon>Bacteria</taxon>
        <taxon>Pseudomonadati</taxon>
        <taxon>Pseudomonadota</taxon>
        <taxon>Alphaproteobacteria</taxon>
        <taxon>Hyphomicrobiales</taxon>
        <taxon>Beijerinckiaceae</taxon>
        <taxon>Methylocella</taxon>
    </lineage>
</organism>